<comment type="catalytic activity">
    <reaction evidence="8">
        <text>N(6)-[(R)-lipoyl]-L-lysyl-[protein] + pyruvate + H(+) = N(6)-[(R)-S(8)-acetyldihydrolipoyl]-L-lysyl-[protein] + CO2</text>
        <dbReference type="Rhea" id="RHEA:19189"/>
        <dbReference type="Rhea" id="RHEA-COMP:10474"/>
        <dbReference type="Rhea" id="RHEA-COMP:10478"/>
        <dbReference type="ChEBI" id="CHEBI:15361"/>
        <dbReference type="ChEBI" id="CHEBI:15378"/>
        <dbReference type="ChEBI" id="CHEBI:16526"/>
        <dbReference type="ChEBI" id="CHEBI:83099"/>
        <dbReference type="ChEBI" id="CHEBI:83111"/>
        <dbReference type="EC" id="1.2.4.1"/>
    </reaction>
</comment>
<dbReference type="NCBIfam" id="TIGR03182">
    <property type="entry name" value="PDH_E1_alph_y"/>
    <property type="match status" value="1"/>
</dbReference>
<evidence type="ECO:0000256" key="6">
    <source>
        <dbReference type="ARBA" id="ARBA00023052"/>
    </source>
</evidence>
<name>A0A1L8CMS6_9PROT</name>
<sequence>MPAKQKQEAGITHDGFFYAEEKLHEMHDQMLFIRRFEEKAGQLYGLKKIGGFCHLCNGQEAVCVGLHQASEPADYMMTSYRDHGHILARGTDPTAVMAELLGKAGGVVKGKGGSMHMFDAEKNFAGGNGIVGEQVPIGLGFGFSSWYKDDGRVTICIMGDGGINQGAVYESFNMAALWKLPIVFVVENNQYAMGTSLDRASAETQLFKRGISFKIPGMKIDGMDVLEFDKKMREAMEHARSGKGPMLVEAMTYRYRGHSMSDPATYRTRAEVDEWRSGRDPIARLQAQMIKAGLATEEHFKQKDKDIKKEVAAIGKAAEAQPEPDASELWTDIYNDPIEHAYPYPGKVS</sequence>
<protein>
    <recommendedName>
        <fullName evidence="4 8">Pyruvate dehydrogenase E1 component subunit alpha</fullName>
        <ecNumber evidence="3 8">1.2.4.1</ecNumber>
    </recommendedName>
</protein>
<evidence type="ECO:0000256" key="4">
    <source>
        <dbReference type="ARBA" id="ARBA00014159"/>
    </source>
</evidence>
<dbReference type="PANTHER" id="PTHR11516:SF60">
    <property type="entry name" value="PYRUVATE DEHYDROGENASE E1 COMPONENT SUBUNIT ALPHA"/>
    <property type="match status" value="1"/>
</dbReference>
<dbReference type="OrthoDB" id="9766715at2"/>
<dbReference type="GO" id="GO:0006086">
    <property type="term" value="P:pyruvate decarboxylation to acetyl-CoA"/>
    <property type="evidence" value="ECO:0007669"/>
    <property type="project" value="InterPro"/>
</dbReference>
<accession>A0A1L8CMS6</accession>
<dbReference type="CDD" id="cd02000">
    <property type="entry name" value="TPP_E1_PDC_ADC_BCADC"/>
    <property type="match status" value="1"/>
</dbReference>
<evidence type="ECO:0000256" key="2">
    <source>
        <dbReference type="ARBA" id="ARBA00011870"/>
    </source>
</evidence>
<dbReference type="Proteomes" id="UP000231632">
    <property type="component" value="Unassembled WGS sequence"/>
</dbReference>
<dbReference type="Pfam" id="PF00676">
    <property type="entry name" value="E1_dh"/>
    <property type="match status" value="1"/>
</dbReference>
<evidence type="ECO:0000256" key="5">
    <source>
        <dbReference type="ARBA" id="ARBA00023002"/>
    </source>
</evidence>
<keyword evidence="5 8" id="KW-0560">Oxidoreductase</keyword>
<evidence type="ECO:0000259" key="9">
    <source>
        <dbReference type="Pfam" id="PF00676"/>
    </source>
</evidence>
<comment type="cofactor">
    <cofactor evidence="1 8">
        <name>thiamine diphosphate</name>
        <dbReference type="ChEBI" id="CHEBI:58937"/>
    </cofactor>
</comment>
<dbReference type="AlphaFoldDB" id="A0A1L8CMS6"/>
<proteinExistence type="predicted"/>
<reference evidence="10 11" key="1">
    <citation type="journal article" date="2017" name="Arch. Microbiol.">
        <title>Mariprofundus micogutta sp. nov., a novel iron-oxidizing zetaproteobacterium isolated from a deep-sea hydrothermal field at the Bayonnaise knoll of the Izu-Ogasawara arc, and a description of Mariprofundales ord. nov. and Zetaproteobacteria classis nov.</title>
        <authorList>
            <person name="Makita H."/>
            <person name="Tanaka E."/>
            <person name="Mitsunobu S."/>
            <person name="Miyazaki M."/>
            <person name="Nunoura T."/>
            <person name="Uematsu K."/>
            <person name="Takaki Y."/>
            <person name="Nishi S."/>
            <person name="Shimamura S."/>
            <person name="Takai K."/>
        </authorList>
    </citation>
    <scope>NUCLEOTIDE SEQUENCE [LARGE SCALE GENOMIC DNA]</scope>
    <source>
        <strain evidence="10 11">ET2</strain>
    </source>
</reference>
<dbReference type="STRING" id="1921010.MMIC_P1168"/>
<dbReference type="RefSeq" id="WP_072659528.1">
    <property type="nucleotide sequence ID" value="NZ_BDFD01000008.1"/>
</dbReference>
<evidence type="ECO:0000313" key="10">
    <source>
        <dbReference type="EMBL" id="GAV20204.1"/>
    </source>
</evidence>
<dbReference type="EC" id="1.2.4.1" evidence="3 8"/>
<evidence type="ECO:0000256" key="3">
    <source>
        <dbReference type="ARBA" id="ARBA00012281"/>
    </source>
</evidence>
<dbReference type="InterPro" id="IPR029061">
    <property type="entry name" value="THDP-binding"/>
</dbReference>
<feature type="domain" description="Dehydrogenase E1 component" evidence="9">
    <location>
        <begin position="29"/>
        <end position="326"/>
    </location>
</feature>
<dbReference type="SUPFAM" id="SSF52518">
    <property type="entry name" value="Thiamin diphosphate-binding fold (THDP-binding)"/>
    <property type="match status" value="1"/>
</dbReference>
<dbReference type="Gene3D" id="3.40.50.970">
    <property type="match status" value="1"/>
</dbReference>
<organism evidence="10 11">
    <name type="scientific">Mariprofundus micogutta</name>
    <dbReference type="NCBI Taxonomy" id="1921010"/>
    <lineage>
        <taxon>Bacteria</taxon>
        <taxon>Pseudomonadati</taxon>
        <taxon>Pseudomonadota</taxon>
        <taxon>Candidatius Mariprofundia</taxon>
        <taxon>Mariprofundales</taxon>
        <taxon>Mariprofundaceae</taxon>
        <taxon>Mariprofundus</taxon>
    </lineage>
</organism>
<keyword evidence="7 8" id="KW-0670">Pyruvate</keyword>
<evidence type="ECO:0000256" key="8">
    <source>
        <dbReference type="RuleBase" id="RU361139"/>
    </source>
</evidence>
<comment type="subunit">
    <text evidence="2 8">Heterodimer of an alpha and a beta chain.</text>
</comment>
<dbReference type="GO" id="GO:0004739">
    <property type="term" value="F:pyruvate dehydrogenase (acetyl-transferring) activity"/>
    <property type="evidence" value="ECO:0007669"/>
    <property type="project" value="UniProtKB-UniRule"/>
</dbReference>
<dbReference type="InterPro" id="IPR017597">
    <property type="entry name" value="Pyrv_DH_E1_asu_subgrp-y"/>
</dbReference>
<dbReference type="EMBL" id="BDFD01000008">
    <property type="protein sequence ID" value="GAV20204.1"/>
    <property type="molecule type" value="Genomic_DNA"/>
</dbReference>
<dbReference type="InterPro" id="IPR050642">
    <property type="entry name" value="PDH_E1_Alpha_Subunit"/>
</dbReference>
<dbReference type="PANTHER" id="PTHR11516">
    <property type="entry name" value="PYRUVATE DEHYDROGENASE E1 COMPONENT, ALPHA SUBUNIT BACTERIAL AND ORGANELLAR"/>
    <property type="match status" value="1"/>
</dbReference>
<keyword evidence="11" id="KW-1185">Reference proteome</keyword>
<gene>
    <name evidence="8" type="primary">pdhA</name>
    <name evidence="10" type="ORF">MMIC_P1168</name>
</gene>
<keyword evidence="6 8" id="KW-0786">Thiamine pyrophosphate</keyword>
<comment type="function">
    <text evidence="8">The pyruvate dehydrogenase complex catalyzes the overall conversion of pyruvate to acetyl-CoA and CO(2).</text>
</comment>
<evidence type="ECO:0000313" key="11">
    <source>
        <dbReference type="Proteomes" id="UP000231632"/>
    </source>
</evidence>
<evidence type="ECO:0000256" key="1">
    <source>
        <dbReference type="ARBA" id="ARBA00001964"/>
    </source>
</evidence>
<dbReference type="FunFam" id="3.40.50.970:FF:000013">
    <property type="entry name" value="Pyruvate dehydrogenase E1 component subunit alpha"/>
    <property type="match status" value="1"/>
</dbReference>
<dbReference type="InterPro" id="IPR001017">
    <property type="entry name" value="DH_E1"/>
</dbReference>
<evidence type="ECO:0000256" key="7">
    <source>
        <dbReference type="ARBA" id="ARBA00023317"/>
    </source>
</evidence>
<comment type="caution">
    <text evidence="10">The sequence shown here is derived from an EMBL/GenBank/DDBJ whole genome shotgun (WGS) entry which is preliminary data.</text>
</comment>